<keyword evidence="2" id="KW-0378">Hydrolase</keyword>
<dbReference type="OMA" id="DYSCKPS"/>
<dbReference type="Pfam" id="PF01674">
    <property type="entry name" value="Lipase_2"/>
    <property type="match status" value="1"/>
</dbReference>
<feature type="chain" id="PRO_5004032438" evidence="1">
    <location>
        <begin position="19"/>
        <end position="334"/>
    </location>
</feature>
<gene>
    <name evidence="2" type="ORF">SEPMUDRAFT_107481</name>
</gene>
<dbReference type="Proteomes" id="UP000016931">
    <property type="component" value="Unassembled WGS sequence"/>
</dbReference>
<dbReference type="OrthoDB" id="9974421at2759"/>
<dbReference type="SUPFAM" id="SSF53474">
    <property type="entry name" value="alpha/beta-Hydrolases"/>
    <property type="match status" value="1"/>
</dbReference>
<dbReference type="EMBL" id="KB456263">
    <property type="protein sequence ID" value="EMF13471.1"/>
    <property type="molecule type" value="Genomic_DNA"/>
</dbReference>
<dbReference type="GO" id="GO:0016042">
    <property type="term" value="P:lipid catabolic process"/>
    <property type="evidence" value="ECO:0007669"/>
    <property type="project" value="InterPro"/>
</dbReference>
<keyword evidence="3" id="KW-1185">Reference proteome</keyword>
<evidence type="ECO:0000313" key="2">
    <source>
        <dbReference type="EMBL" id="EMF13471.1"/>
    </source>
</evidence>
<dbReference type="HOGENOM" id="CLU_029537_1_0_1"/>
<name>M3BZJ3_SPHMS</name>
<reference evidence="2 3" key="1">
    <citation type="journal article" date="2012" name="PLoS Pathog.">
        <title>Diverse lifestyles and strategies of plant pathogenesis encoded in the genomes of eighteen Dothideomycetes fungi.</title>
        <authorList>
            <person name="Ohm R.A."/>
            <person name="Feau N."/>
            <person name="Henrissat B."/>
            <person name="Schoch C.L."/>
            <person name="Horwitz B.A."/>
            <person name="Barry K.W."/>
            <person name="Condon B.J."/>
            <person name="Copeland A.C."/>
            <person name="Dhillon B."/>
            <person name="Glaser F."/>
            <person name="Hesse C.N."/>
            <person name="Kosti I."/>
            <person name="LaButti K."/>
            <person name="Lindquist E.A."/>
            <person name="Lucas S."/>
            <person name="Salamov A.A."/>
            <person name="Bradshaw R.E."/>
            <person name="Ciuffetti L."/>
            <person name="Hamelin R.C."/>
            <person name="Kema G.H.J."/>
            <person name="Lawrence C."/>
            <person name="Scott J.A."/>
            <person name="Spatafora J.W."/>
            <person name="Turgeon B.G."/>
            <person name="de Wit P.J.G.M."/>
            <person name="Zhong S."/>
            <person name="Goodwin S.B."/>
            <person name="Grigoriev I.V."/>
        </authorList>
    </citation>
    <scope>NUCLEOTIDE SEQUENCE [LARGE SCALE GENOMIC DNA]</scope>
    <source>
        <strain evidence="2 3">SO2202</strain>
    </source>
</reference>
<proteinExistence type="predicted"/>
<feature type="signal peptide" evidence="1">
    <location>
        <begin position="1"/>
        <end position="18"/>
    </location>
</feature>
<dbReference type="AlphaFoldDB" id="M3BZJ3"/>
<accession>M3BZJ3</accession>
<evidence type="ECO:0000256" key="1">
    <source>
        <dbReference type="SAM" id="SignalP"/>
    </source>
</evidence>
<dbReference type="Gene3D" id="3.40.50.1820">
    <property type="entry name" value="alpha/beta hydrolase"/>
    <property type="match status" value="1"/>
</dbReference>
<dbReference type="GO" id="GO:0016787">
    <property type="term" value="F:hydrolase activity"/>
    <property type="evidence" value="ECO:0007669"/>
    <property type="project" value="UniProtKB-KW"/>
</dbReference>
<evidence type="ECO:0000313" key="3">
    <source>
        <dbReference type="Proteomes" id="UP000016931"/>
    </source>
</evidence>
<dbReference type="STRING" id="692275.M3BZJ3"/>
<dbReference type="eggNOG" id="ENOG502S3ZD">
    <property type="taxonomic scope" value="Eukaryota"/>
</dbReference>
<sequence>MTLRQTIVSLLYLYGVQRARVAASAIQRSPAPTATHNNFACRSAIHPNPVIILHGLSCNTYSCISTLTDFLGASGFCTFSTVYGISFVPSLGIIPIPFGGVAPIKNSAPEVVAFVHQVLALTGAAQVDMVGHSEGAFMSLWVAKFYPELNPYTSQIVALAPPTHGTDFSNFYDMAYIFGETSRKLVSDFFQTVQCGACDDLGIGGPAVIALNADGPIAQPSIQYTILATQDDEFVTPPPVAFVEEPGVRNIYIQDYCPDDITGHHALSYDVNVQQVVRNTLLGHFDAPITCLAGPGMVDTVLGIAEGLEHSDLTLPEQADKGLKDILASMTWFR</sequence>
<dbReference type="RefSeq" id="XP_016761592.1">
    <property type="nucleotide sequence ID" value="XM_016900684.1"/>
</dbReference>
<dbReference type="InterPro" id="IPR002918">
    <property type="entry name" value="Lipase_EstA/Esterase_EstB"/>
</dbReference>
<dbReference type="GeneID" id="27897821"/>
<keyword evidence="1" id="KW-0732">Signal</keyword>
<organism evidence="2 3">
    <name type="scientific">Sphaerulina musiva (strain SO2202)</name>
    <name type="common">Poplar stem canker fungus</name>
    <name type="synonym">Septoria musiva</name>
    <dbReference type="NCBI Taxonomy" id="692275"/>
    <lineage>
        <taxon>Eukaryota</taxon>
        <taxon>Fungi</taxon>
        <taxon>Dikarya</taxon>
        <taxon>Ascomycota</taxon>
        <taxon>Pezizomycotina</taxon>
        <taxon>Dothideomycetes</taxon>
        <taxon>Dothideomycetidae</taxon>
        <taxon>Mycosphaerellales</taxon>
        <taxon>Mycosphaerellaceae</taxon>
        <taxon>Sphaerulina</taxon>
    </lineage>
</organism>
<dbReference type="InterPro" id="IPR029058">
    <property type="entry name" value="AB_hydrolase_fold"/>
</dbReference>
<protein>
    <submittedName>
        <fullName evidence="2">Alpha/beta-hydrolase</fullName>
    </submittedName>
</protein>